<accession>A0ABR9S672</accession>
<dbReference type="HAMAP" id="MF_02071">
    <property type="entry name" value="RlpA"/>
    <property type="match status" value="1"/>
</dbReference>
<dbReference type="EC" id="4.2.2.-" evidence="3"/>
<dbReference type="InterPro" id="IPR009009">
    <property type="entry name" value="RlpA-like_DPBB"/>
</dbReference>
<dbReference type="Proteomes" id="UP000806285">
    <property type="component" value="Unassembled WGS sequence"/>
</dbReference>
<keyword evidence="7" id="KW-1185">Reference proteome</keyword>
<dbReference type="InterPro" id="IPR034718">
    <property type="entry name" value="RlpA"/>
</dbReference>
<reference evidence="6 7" key="1">
    <citation type="submission" date="2020-10" db="EMBL/GenBank/DDBJ databases">
        <title>Ramlibacter sp. HM2 16S ribosomal RNA gene Genome sequencing and assembly.</title>
        <authorList>
            <person name="Kang M."/>
        </authorList>
    </citation>
    <scope>NUCLEOTIDE SEQUENCE [LARGE SCALE GENOMIC DNA]</scope>
    <source>
        <strain evidence="6 7">HM2</strain>
    </source>
</reference>
<dbReference type="Gene3D" id="2.40.40.10">
    <property type="entry name" value="RlpA-like domain"/>
    <property type="match status" value="1"/>
</dbReference>
<dbReference type="NCBIfam" id="TIGR00413">
    <property type="entry name" value="rlpA"/>
    <property type="match status" value="1"/>
</dbReference>
<dbReference type="InterPro" id="IPR012997">
    <property type="entry name" value="RplA"/>
</dbReference>
<proteinExistence type="inferred from homology"/>
<organism evidence="6 7">
    <name type="scientific">Ramlibacter pallidus</name>
    <dbReference type="NCBI Taxonomy" id="2780087"/>
    <lineage>
        <taxon>Bacteria</taxon>
        <taxon>Pseudomonadati</taxon>
        <taxon>Pseudomonadota</taxon>
        <taxon>Betaproteobacteria</taxon>
        <taxon>Burkholderiales</taxon>
        <taxon>Comamonadaceae</taxon>
        <taxon>Ramlibacter</taxon>
    </lineage>
</organism>
<feature type="domain" description="RlpA-like protein double-psi beta-barrel" evidence="5">
    <location>
        <begin position="10"/>
        <end position="98"/>
    </location>
</feature>
<gene>
    <name evidence="3" type="primary">rlpA</name>
    <name evidence="6" type="ORF">IM787_15725</name>
</gene>
<evidence type="ECO:0000256" key="4">
    <source>
        <dbReference type="RuleBase" id="RU003495"/>
    </source>
</evidence>
<evidence type="ECO:0000256" key="3">
    <source>
        <dbReference type="HAMAP-Rule" id="MF_02071"/>
    </source>
</evidence>
<evidence type="ECO:0000313" key="7">
    <source>
        <dbReference type="Proteomes" id="UP000806285"/>
    </source>
</evidence>
<dbReference type="EMBL" id="JADDIV010000004">
    <property type="protein sequence ID" value="MBE7369012.1"/>
    <property type="molecule type" value="Genomic_DNA"/>
</dbReference>
<evidence type="ECO:0000259" key="5">
    <source>
        <dbReference type="Pfam" id="PF03330"/>
    </source>
</evidence>
<dbReference type="CDD" id="cd22268">
    <property type="entry name" value="DPBB_RlpA-like"/>
    <property type="match status" value="1"/>
</dbReference>
<comment type="caution">
    <text evidence="6">The sequence shown here is derived from an EMBL/GenBank/DDBJ whole genome shotgun (WGS) entry which is preliminary data.</text>
</comment>
<dbReference type="InterPro" id="IPR036908">
    <property type="entry name" value="RlpA-like_sf"/>
</dbReference>
<evidence type="ECO:0000256" key="1">
    <source>
        <dbReference type="ARBA" id="ARBA00023239"/>
    </source>
</evidence>
<comment type="similarity">
    <text evidence="3 4">Belongs to the RlpA family.</text>
</comment>
<keyword evidence="2 3" id="KW-0961">Cell wall biogenesis/degradation</keyword>
<dbReference type="PANTHER" id="PTHR34183">
    <property type="entry name" value="ENDOLYTIC PEPTIDOGLYCAN TRANSGLYCOSYLASE RLPA"/>
    <property type="match status" value="1"/>
</dbReference>
<keyword evidence="1 3" id="KW-0456">Lyase</keyword>
<protein>
    <recommendedName>
        <fullName evidence="3">Endolytic peptidoglycan transglycosylase RlpA</fullName>
        <ecNumber evidence="3">4.2.2.-</ecNumber>
    </recommendedName>
</protein>
<sequence>MRQAPLPELARGRASWYGLKFHGRRTASGEPFDMNELTAAHQTLPFGTRVRVLNVDNGREVVVRINDRGPRIRGRIIDLSKAAAAALGFQRAGEARVVLIPH</sequence>
<evidence type="ECO:0000313" key="6">
    <source>
        <dbReference type="EMBL" id="MBE7369012.1"/>
    </source>
</evidence>
<name>A0ABR9S672_9BURK</name>
<evidence type="ECO:0000256" key="2">
    <source>
        <dbReference type="ARBA" id="ARBA00023316"/>
    </source>
</evidence>
<comment type="function">
    <text evidence="3">Lytic transglycosylase with a strong preference for naked glycan strands that lack stem peptides.</text>
</comment>
<dbReference type="Pfam" id="PF03330">
    <property type="entry name" value="DPBB_1"/>
    <property type="match status" value="1"/>
</dbReference>
<dbReference type="SUPFAM" id="SSF50685">
    <property type="entry name" value="Barwin-like endoglucanases"/>
    <property type="match status" value="1"/>
</dbReference>
<dbReference type="PANTHER" id="PTHR34183:SF1">
    <property type="entry name" value="ENDOLYTIC PEPTIDOGLYCAN TRANSGLYCOSYLASE RLPA"/>
    <property type="match status" value="1"/>
</dbReference>